<dbReference type="Pfam" id="PF15892">
    <property type="entry name" value="BNR_4"/>
    <property type="match status" value="1"/>
</dbReference>
<gene>
    <name evidence="2" type="ORF">ACFQL7_26495</name>
</gene>
<dbReference type="AlphaFoldDB" id="A0ABD5YUT6"/>
<dbReference type="GeneID" id="91976075"/>
<comment type="caution">
    <text evidence="2">The sequence shown here is derived from an EMBL/GenBank/DDBJ whole genome shotgun (WGS) entry which is preliminary data.</text>
</comment>
<accession>A0ABD5YUT6</accession>
<reference evidence="2 3" key="1">
    <citation type="journal article" date="2019" name="Int. J. Syst. Evol. Microbiol.">
        <title>The Global Catalogue of Microorganisms (GCM) 10K type strain sequencing project: providing services to taxonomists for standard genome sequencing and annotation.</title>
        <authorList>
            <consortium name="The Broad Institute Genomics Platform"/>
            <consortium name="The Broad Institute Genome Sequencing Center for Infectious Disease"/>
            <person name="Wu L."/>
            <person name="Ma J."/>
        </authorList>
    </citation>
    <scope>NUCLEOTIDE SEQUENCE [LARGE SCALE GENOMIC DNA]</scope>
    <source>
        <strain evidence="2 3">RDMS1</strain>
    </source>
</reference>
<dbReference type="RefSeq" id="WP_368411613.1">
    <property type="nucleotide sequence ID" value="NZ_CP109982.1"/>
</dbReference>
<dbReference type="EMBL" id="JBHTAX010000006">
    <property type="protein sequence ID" value="MFC7192984.1"/>
    <property type="molecule type" value="Genomic_DNA"/>
</dbReference>
<dbReference type="Proteomes" id="UP001596417">
    <property type="component" value="Unassembled WGS sequence"/>
</dbReference>
<feature type="region of interest" description="Disordered" evidence="1">
    <location>
        <begin position="24"/>
        <end position="51"/>
    </location>
</feature>
<sequence length="128" mass="13896">MTLTTGLGVSNAAGSNQEAQIGTELGPVFGPLSRQKLSNRGEGQAGANTSPFCPQLKTYNGRQYVAYWTYEGDLVVAVRDLPEGEWTQSNTGIQIDNWDPHWSPGLGIGPKGHIFISYSVRVSEVRSR</sequence>
<keyword evidence="3" id="KW-1185">Reference proteome</keyword>
<evidence type="ECO:0000313" key="3">
    <source>
        <dbReference type="Proteomes" id="UP001596417"/>
    </source>
</evidence>
<evidence type="ECO:0000256" key="1">
    <source>
        <dbReference type="SAM" id="MobiDB-lite"/>
    </source>
</evidence>
<protein>
    <submittedName>
        <fullName evidence="2">BNR-4 repeat-containing protein</fullName>
    </submittedName>
</protein>
<proteinExistence type="predicted"/>
<name>A0ABD5YUT6_9EURY</name>
<organism evidence="2 3">
    <name type="scientific">Halocatena marina</name>
    <dbReference type="NCBI Taxonomy" id="2934937"/>
    <lineage>
        <taxon>Archaea</taxon>
        <taxon>Methanobacteriati</taxon>
        <taxon>Methanobacteriota</taxon>
        <taxon>Stenosarchaea group</taxon>
        <taxon>Halobacteria</taxon>
        <taxon>Halobacteriales</taxon>
        <taxon>Natronomonadaceae</taxon>
        <taxon>Halocatena</taxon>
    </lineage>
</organism>
<evidence type="ECO:0000313" key="2">
    <source>
        <dbReference type="EMBL" id="MFC7192984.1"/>
    </source>
</evidence>